<dbReference type="AlphaFoldDB" id="A0A142JWR0"/>
<evidence type="ECO:0000313" key="6">
    <source>
        <dbReference type="EMBL" id="AMR82522.1"/>
    </source>
</evidence>
<dbReference type="InterPro" id="IPR002513">
    <property type="entry name" value="Tn3_Tnp_DDE_dom"/>
</dbReference>
<accession>A0A142JWR0</accession>
<feature type="domain" description="Tn3 transposase DDE" evidence="5">
    <location>
        <begin position="421"/>
        <end position="803"/>
    </location>
</feature>
<dbReference type="NCBIfam" id="NF033527">
    <property type="entry name" value="transpos_Tn3"/>
    <property type="match status" value="1"/>
</dbReference>
<evidence type="ECO:0000313" key="7">
    <source>
        <dbReference type="Proteomes" id="UP000075238"/>
    </source>
</evidence>
<keyword evidence="2" id="KW-0815">Transposition</keyword>
<geneLocation type="plasmid" evidence="7"/>
<keyword evidence="3" id="KW-0238">DNA-binding</keyword>
<dbReference type="GO" id="GO:0004803">
    <property type="term" value="F:transposase activity"/>
    <property type="evidence" value="ECO:0007669"/>
    <property type="project" value="InterPro"/>
</dbReference>
<dbReference type="KEGG" id="cnan:A2G96_31840"/>
<dbReference type="Proteomes" id="UP000075238">
    <property type="component" value="Plasmid unnamed"/>
</dbReference>
<evidence type="ECO:0000259" key="5">
    <source>
        <dbReference type="Pfam" id="PF01526"/>
    </source>
</evidence>
<comment type="similarity">
    <text evidence="1">Belongs to the transposase 7 family.</text>
</comment>
<dbReference type="GO" id="GO:0006313">
    <property type="term" value="P:DNA transposition"/>
    <property type="evidence" value="ECO:0007669"/>
    <property type="project" value="InterPro"/>
</dbReference>
<evidence type="ECO:0000256" key="4">
    <source>
        <dbReference type="ARBA" id="ARBA00023172"/>
    </source>
</evidence>
<evidence type="ECO:0000256" key="2">
    <source>
        <dbReference type="ARBA" id="ARBA00022578"/>
    </source>
</evidence>
<evidence type="ECO:0000256" key="3">
    <source>
        <dbReference type="ARBA" id="ARBA00023125"/>
    </source>
</evidence>
<dbReference type="GO" id="GO:0003677">
    <property type="term" value="F:DNA binding"/>
    <property type="evidence" value="ECO:0007669"/>
    <property type="project" value="UniProtKB-KW"/>
</dbReference>
<dbReference type="InterPro" id="IPR047653">
    <property type="entry name" value="Tn3-like_transpos"/>
</dbReference>
<proteinExistence type="inferred from homology"/>
<gene>
    <name evidence="6" type="ORF">A2G96_31840</name>
</gene>
<organism evidence="6 7">
    <name type="scientific">Cupriavidus nantongensis</name>
    <dbReference type="NCBI Taxonomy" id="1796606"/>
    <lineage>
        <taxon>Bacteria</taxon>
        <taxon>Pseudomonadati</taxon>
        <taxon>Pseudomonadota</taxon>
        <taxon>Betaproteobacteria</taxon>
        <taxon>Burkholderiales</taxon>
        <taxon>Burkholderiaceae</taxon>
        <taxon>Cupriavidus</taxon>
    </lineage>
</organism>
<name>A0A142JWR0_9BURK</name>
<keyword evidence="6" id="KW-0614">Plasmid</keyword>
<dbReference type="EMBL" id="CP014846">
    <property type="protein sequence ID" value="AMR82522.1"/>
    <property type="molecule type" value="Genomic_DNA"/>
</dbReference>
<keyword evidence="4" id="KW-0233">DNA recombination</keyword>
<evidence type="ECO:0000256" key="1">
    <source>
        <dbReference type="ARBA" id="ARBA00009402"/>
    </source>
</evidence>
<dbReference type="Pfam" id="PF01526">
    <property type="entry name" value="DDE_Tnp_Tn3"/>
    <property type="match status" value="1"/>
</dbReference>
<reference evidence="6 7" key="1">
    <citation type="submission" date="2016-03" db="EMBL/GenBank/DDBJ databases">
        <title>Complete genome sequence of a novel chlorpyrifos degrading bacterium, Cupriavidus nantongensis sp. X1.</title>
        <authorList>
            <person name="Fang L."/>
        </authorList>
    </citation>
    <scope>NUCLEOTIDE SEQUENCE [LARGE SCALE GENOMIC DNA]</scope>
    <source>
        <strain evidence="6 7">X1</strain>
        <plasmid evidence="7">Plasmid</plasmid>
    </source>
</reference>
<protein>
    <submittedName>
        <fullName evidence="6">Transposase</fullName>
    </submittedName>
</protein>
<sequence length="828" mass="92392">MRARQWLYKNKLVIVHERAIRTLIAAALAQLEVETGTAIAASVDPATLDRWRASVSELRPDGQTQQSWLWAAPAKHSTRQISEVLERIDLLYTLDVHKHLADIPDLILRRYARRLVSRPPSAGAKIKEPARTVEVACFLRYCLFTTTDQLILMVQRRIADLWRQAAADVPATVNWAAMYKTLLGELVALSAQGAVPDAELRARLEALITETQKRKPPSRASLVREGLIDGIRPVRSLLVAIAKLPWQATGEHPAIEYLAKLQALYLKGSRKLPVEVVAPSLGMIWQVSISSPDRERAFQALEVATLFALRRAVRNGSVWIEHSLSFRGRARLFFTDERWQAESKKHYARLSLPSKAATFLKPLLARVTAGVDAVAAAARSGVLRVDDELHLSPLPAEDEDPEVTKLRAALDHRIGEVQLPEVILAVDAQVRFSWIMLGREPRSTDELLMVYAGIMAHGTSLTAVECARMIPQLSATSIRQAMRWARDERRLSQACQAVLEFMQRHPIAATWGRSDLASSDMMSMETTKRVWQARLDPRRNTPSIGIYSHVKDRWGIFHAQPFVLNERQAGVAIEGVIRQEKLETSQLAVDTHGYTDFAMSHARLLGFDLCPRLKELKQRHLFVPRGTKVPAEIAAVCEANVDVALIEKHWDSLVHLAASVMSGHASAVAALARFGSAAQGDPIYEAGVQLGRLLRTAFLADYFVKDAFRNELRRVLNRGEAVNALKRAIYTGRISPAQAKRVDEMQAVADALSLMANIVMAWNTSQMQAVLDRWSNRRQVIPPELIGKIAPTRLESINLRGVFRFPVDRYADQILPSRPNASITGTNG</sequence>
<keyword evidence="7" id="KW-1185">Reference proteome</keyword>